<dbReference type="InterPro" id="IPR007396">
    <property type="entry name" value="TR_PAI2-type"/>
</dbReference>
<dbReference type="PANTHER" id="PTHR35802">
    <property type="entry name" value="PROTEASE SYNTHASE AND SPORULATION PROTEIN PAI 2"/>
    <property type="match status" value="1"/>
</dbReference>
<accession>A0A8T9Q3L6</accession>
<dbReference type="SUPFAM" id="SSF50475">
    <property type="entry name" value="FMN-binding split barrel"/>
    <property type="match status" value="1"/>
</dbReference>
<name>A0A8T9Q3L6_9BACT</name>
<evidence type="ECO:0000313" key="2">
    <source>
        <dbReference type="Proteomes" id="UP000831796"/>
    </source>
</evidence>
<sequence length="186" mass="20234">MRRYSLASVVAMTGSGLVANHIPLLIQSDSTPYGTLQGHIARANPLWRSFQPEVDALAIFQGPDAYITPEWYATKQETGKVVPTWNYAVVHAHGTLRIIDDAAWVRHQIEQLTAAHEAASATPWELTDAPAGFIESLLPAVVGIEITITRLEGKWKASQNQPECNRAGVVAGLTARQCPTTLAWPA</sequence>
<dbReference type="EMBL" id="CP095046">
    <property type="protein sequence ID" value="UOQ71562.1"/>
    <property type="molecule type" value="Genomic_DNA"/>
</dbReference>
<dbReference type="PIRSF" id="PIRSF010372">
    <property type="entry name" value="PaiB"/>
    <property type="match status" value="1"/>
</dbReference>
<evidence type="ECO:0000313" key="1">
    <source>
        <dbReference type="EMBL" id="UOQ71562.1"/>
    </source>
</evidence>
<organism evidence="1 2">
    <name type="scientific">Hymenobacter cellulosilyticus</name>
    <dbReference type="NCBI Taxonomy" id="2932248"/>
    <lineage>
        <taxon>Bacteria</taxon>
        <taxon>Pseudomonadati</taxon>
        <taxon>Bacteroidota</taxon>
        <taxon>Cytophagia</taxon>
        <taxon>Cytophagales</taxon>
        <taxon>Hymenobacteraceae</taxon>
        <taxon>Hymenobacter</taxon>
    </lineage>
</organism>
<dbReference type="Proteomes" id="UP000831796">
    <property type="component" value="Chromosome"/>
</dbReference>
<protein>
    <submittedName>
        <fullName evidence="1">FMN-binding negative transcriptional regulator</fullName>
    </submittedName>
</protein>
<reference evidence="1" key="1">
    <citation type="submission" date="2022-04" db="EMBL/GenBank/DDBJ databases">
        <title>Hymenobacter sp. isolated from the air.</title>
        <authorList>
            <person name="Won M."/>
            <person name="Lee C.-M."/>
            <person name="Woen H.-Y."/>
            <person name="Kwon S.-W."/>
        </authorList>
    </citation>
    <scope>NUCLEOTIDE SEQUENCE</scope>
    <source>
        <strain evidence="1">5116S-3</strain>
    </source>
</reference>
<dbReference type="AlphaFoldDB" id="A0A8T9Q3L6"/>
<dbReference type="Pfam" id="PF04299">
    <property type="entry name" value="FMN_bind_2"/>
    <property type="match status" value="1"/>
</dbReference>
<dbReference type="KEGG" id="hcu:MUN79_23565"/>
<dbReference type="InterPro" id="IPR012349">
    <property type="entry name" value="Split_barrel_FMN-bd"/>
</dbReference>
<dbReference type="Gene3D" id="2.30.110.10">
    <property type="entry name" value="Electron Transport, Fmn-binding Protein, Chain A"/>
    <property type="match status" value="1"/>
</dbReference>
<proteinExistence type="predicted"/>
<keyword evidence="2" id="KW-1185">Reference proteome</keyword>
<gene>
    <name evidence="1" type="ORF">MUN79_23565</name>
</gene>
<dbReference type="PANTHER" id="PTHR35802:SF1">
    <property type="entry name" value="PROTEASE SYNTHASE AND SPORULATION PROTEIN PAI 2"/>
    <property type="match status" value="1"/>
</dbReference>